<accession>A0A6J5YH06</accession>
<proteinExistence type="predicted"/>
<dbReference type="AlphaFoldDB" id="A0A6J5YH06"/>
<evidence type="ECO:0000256" key="1">
    <source>
        <dbReference type="SAM" id="MobiDB-lite"/>
    </source>
</evidence>
<evidence type="ECO:0000313" key="2">
    <source>
        <dbReference type="EMBL" id="CAB4324735.1"/>
    </source>
</evidence>
<feature type="compositionally biased region" description="Low complexity" evidence="1">
    <location>
        <begin position="171"/>
        <end position="185"/>
    </location>
</feature>
<reference evidence="2" key="1">
    <citation type="submission" date="2020-05" db="EMBL/GenBank/DDBJ databases">
        <authorList>
            <person name="Chiriac C."/>
            <person name="Salcher M."/>
            <person name="Ghai R."/>
            <person name="Kavagutti S V."/>
        </authorList>
    </citation>
    <scope>NUCLEOTIDE SEQUENCE</scope>
</reference>
<dbReference type="EMBL" id="CAEMXZ010000207">
    <property type="protein sequence ID" value="CAB4324735.1"/>
    <property type="molecule type" value="Genomic_DNA"/>
</dbReference>
<organism evidence="2">
    <name type="scientific">freshwater metagenome</name>
    <dbReference type="NCBI Taxonomy" id="449393"/>
    <lineage>
        <taxon>unclassified sequences</taxon>
        <taxon>metagenomes</taxon>
        <taxon>ecological metagenomes</taxon>
    </lineage>
</organism>
<sequence length="303" mass="32528">MADHLPKPADVAVPEGVTPVANEGIWQPVGPLIGGAQAIYTTQVRPDSVRTSILDGLAWMDPKLVRFDLHPGTEEPGGKWDIPAQVPMDQRLQLLAVFNSGFRMDDARGGFYLNGITQRPLRDGAASFVIFKNGTASVGMWGRDFTMSDDIVAVRQNLDLILDNGGGLPNPGGSPSGTAAPGVPARGLNDNSDGAWGATFGNKILTWRSATCITGTGAIVYGYGNGLGALSLSQLMLRAGCVRAMQLDINTVWTTYNFYGASRYLDPTSVTGTKMLPESWKPGDRYLSNDARDFFAVFAREIR</sequence>
<feature type="region of interest" description="Disordered" evidence="1">
    <location>
        <begin position="165"/>
        <end position="186"/>
    </location>
</feature>
<protein>
    <submittedName>
        <fullName evidence="2">Unannotated protein</fullName>
    </submittedName>
</protein>
<name>A0A6J5YH06_9ZZZZ</name>
<gene>
    <name evidence="2" type="ORF">UFOPK1392_02511</name>
</gene>